<dbReference type="Gene3D" id="1.10.1740.10">
    <property type="match status" value="1"/>
</dbReference>
<organism evidence="7 8">
    <name type="scientific">Pedobacter endophyticus</name>
    <dbReference type="NCBI Taxonomy" id="2789740"/>
    <lineage>
        <taxon>Bacteria</taxon>
        <taxon>Pseudomonadati</taxon>
        <taxon>Bacteroidota</taxon>
        <taxon>Sphingobacteriia</taxon>
        <taxon>Sphingobacteriales</taxon>
        <taxon>Sphingobacteriaceae</taxon>
        <taxon>Pedobacter</taxon>
    </lineage>
</organism>
<dbReference type="PANTHER" id="PTHR43133">
    <property type="entry name" value="RNA POLYMERASE ECF-TYPE SIGMA FACTO"/>
    <property type="match status" value="1"/>
</dbReference>
<evidence type="ECO:0000256" key="1">
    <source>
        <dbReference type="ARBA" id="ARBA00010641"/>
    </source>
</evidence>
<dbReference type="EMBL" id="CP064939">
    <property type="protein sequence ID" value="QPH39719.1"/>
    <property type="molecule type" value="Genomic_DNA"/>
</dbReference>
<dbReference type="InterPro" id="IPR039425">
    <property type="entry name" value="RNA_pol_sigma-70-like"/>
</dbReference>
<dbReference type="KEGG" id="pex:IZT61_00085"/>
<evidence type="ECO:0000259" key="5">
    <source>
        <dbReference type="Pfam" id="PF04542"/>
    </source>
</evidence>
<accession>A0A7S9KZJ2</accession>
<evidence type="ECO:0000256" key="3">
    <source>
        <dbReference type="ARBA" id="ARBA00023082"/>
    </source>
</evidence>
<keyword evidence="8" id="KW-1185">Reference proteome</keyword>
<comment type="similarity">
    <text evidence="1">Belongs to the sigma-70 factor family. ECF subfamily.</text>
</comment>
<dbReference type="Pfam" id="PF08281">
    <property type="entry name" value="Sigma70_r4_2"/>
    <property type="match status" value="1"/>
</dbReference>
<evidence type="ECO:0000256" key="2">
    <source>
        <dbReference type="ARBA" id="ARBA00023015"/>
    </source>
</evidence>
<keyword evidence="2" id="KW-0805">Transcription regulation</keyword>
<keyword evidence="4" id="KW-0804">Transcription</keyword>
<sequence>MAVKPLLNESELLAKIAGGDERAFKKLFDGYCNPLGAYIFKLTGSMFLSQEIVQDVFIKVWMKKESLLGIKSFKNYIFILCRNQTYNEMRNKAKQRSLFGEITEFENNTANADPGDALLAEYRELLDAAIDNLPAKAQQVYLLSRDERMKHEEIARMLNISAETVKKHIQYATRFITDQVKSKINSAILSVLLSFLDSL</sequence>
<dbReference type="GO" id="GO:0016987">
    <property type="term" value="F:sigma factor activity"/>
    <property type="evidence" value="ECO:0007669"/>
    <property type="project" value="UniProtKB-KW"/>
</dbReference>
<feature type="domain" description="RNA polymerase sigma-70 region 2" evidence="5">
    <location>
        <begin position="33"/>
        <end position="93"/>
    </location>
</feature>
<proteinExistence type="inferred from homology"/>
<name>A0A7S9KZJ2_9SPHI</name>
<dbReference type="InterPro" id="IPR013325">
    <property type="entry name" value="RNA_pol_sigma_r2"/>
</dbReference>
<dbReference type="AlphaFoldDB" id="A0A7S9KZJ2"/>
<evidence type="ECO:0000259" key="6">
    <source>
        <dbReference type="Pfam" id="PF08281"/>
    </source>
</evidence>
<dbReference type="InterPro" id="IPR007627">
    <property type="entry name" value="RNA_pol_sigma70_r2"/>
</dbReference>
<keyword evidence="3" id="KW-0731">Sigma factor</keyword>
<dbReference type="GO" id="GO:0003677">
    <property type="term" value="F:DNA binding"/>
    <property type="evidence" value="ECO:0007669"/>
    <property type="project" value="InterPro"/>
</dbReference>
<evidence type="ECO:0000313" key="7">
    <source>
        <dbReference type="EMBL" id="QPH39719.1"/>
    </source>
</evidence>
<dbReference type="Gene3D" id="1.10.10.10">
    <property type="entry name" value="Winged helix-like DNA-binding domain superfamily/Winged helix DNA-binding domain"/>
    <property type="match status" value="1"/>
</dbReference>
<dbReference type="GO" id="GO:0006352">
    <property type="term" value="P:DNA-templated transcription initiation"/>
    <property type="evidence" value="ECO:0007669"/>
    <property type="project" value="InterPro"/>
</dbReference>
<gene>
    <name evidence="7" type="ORF">IZT61_00085</name>
</gene>
<dbReference type="InterPro" id="IPR014284">
    <property type="entry name" value="RNA_pol_sigma-70_dom"/>
</dbReference>
<feature type="domain" description="RNA polymerase sigma factor 70 region 4 type 2" evidence="6">
    <location>
        <begin position="124"/>
        <end position="170"/>
    </location>
</feature>
<evidence type="ECO:0000313" key="8">
    <source>
        <dbReference type="Proteomes" id="UP000594759"/>
    </source>
</evidence>
<reference evidence="7 8" key="1">
    <citation type="submission" date="2020-11" db="EMBL/GenBank/DDBJ databases">
        <title>Pedobacter endophytica, an endophytic bacteria isolated form Carex pumila.</title>
        <authorList>
            <person name="Peng Y."/>
            <person name="Jiang L."/>
            <person name="Lee J."/>
        </authorList>
    </citation>
    <scope>NUCLEOTIDE SEQUENCE [LARGE SCALE GENOMIC DNA]</scope>
    <source>
        <strain evidence="7 8">JBR3-12</strain>
    </source>
</reference>
<dbReference type="InterPro" id="IPR036388">
    <property type="entry name" value="WH-like_DNA-bd_sf"/>
</dbReference>
<dbReference type="Pfam" id="PF04542">
    <property type="entry name" value="Sigma70_r2"/>
    <property type="match status" value="1"/>
</dbReference>
<dbReference type="PANTHER" id="PTHR43133:SF46">
    <property type="entry name" value="RNA POLYMERASE SIGMA-70 FACTOR ECF SUBFAMILY"/>
    <property type="match status" value="1"/>
</dbReference>
<dbReference type="SUPFAM" id="SSF88946">
    <property type="entry name" value="Sigma2 domain of RNA polymerase sigma factors"/>
    <property type="match status" value="1"/>
</dbReference>
<dbReference type="RefSeq" id="WP_196099185.1">
    <property type="nucleotide sequence ID" value="NZ_CP064939.1"/>
</dbReference>
<dbReference type="Proteomes" id="UP000594759">
    <property type="component" value="Chromosome"/>
</dbReference>
<dbReference type="NCBIfam" id="TIGR02937">
    <property type="entry name" value="sigma70-ECF"/>
    <property type="match status" value="1"/>
</dbReference>
<dbReference type="InterPro" id="IPR013249">
    <property type="entry name" value="RNA_pol_sigma70_r4_t2"/>
</dbReference>
<dbReference type="SUPFAM" id="SSF88659">
    <property type="entry name" value="Sigma3 and sigma4 domains of RNA polymerase sigma factors"/>
    <property type="match status" value="1"/>
</dbReference>
<dbReference type="InterPro" id="IPR013324">
    <property type="entry name" value="RNA_pol_sigma_r3/r4-like"/>
</dbReference>
<evidence type="ECO:0000256" key="4">
    <source>
        <dbReference type="ARBA" id="ARBA00023163"/>
    </source>
</evidence>
<protein>
    <submittedName>
        <fullName evidence="7">Sigma-70 family RNA polymerase sigma factor</fullName>
    </submittedName>
</protein>